<protein>
    <recommendedName>
        <fullName evidence="2">UDENN domain-containing protein</fullName>
    </recommendedName>
</protein>
<dbReference type="GO" id="GO:0055037">
    <property type="term" value="C:recycling endosome"/>
    <property type="evidence" value="ECO:0007669"/>
    <property type="project" value="TreeGrafter"/>
</dbReference>
<dbReference type="InParanoid" id="A0A4S2MX25"/>
<dbReference type="AlphaFoldDB" id="A0A4S2MX25"/>
<dbReference type="GO" id="GO:0005085">
    <property type="term" value="F:guanyl-nucleotide exchange factor activity"/>
    <property type="evidence" value="ECO:0007669"/>
    <property type="project" value="InterPro"/>
</dbReference>
<organism evidence="3 4">
    <name type="scientific">Ascodesmis nigricans</name>
    <dbReference type="NCBI Taxonomy" id="341454"/>
    <lineage>
        <taxon>Eukaryota</taxon>
        <taxon>Fungi</taxon>
        <taxon>Dikarya</taxon>
        <taxon>Ascomycota</taxon>
        <taxon>Pezizomycotina</taxon>
        <taxon>Pezizomycetes</taxon>
        <taxon>Pezizales</taxon>
        <taxon>Ascodesmidaceae</taxon>
        <taxon>Ascodesmis</taxon>
    </lineage>
</organism>
<dbReference type="Proteomes" id="UP000298138">
    <property type="component" value="Unassembled WGS sequence"/>
</dbReference>
<name>A0A4S2MX25_9PEZI</name>
<dbReference type="PROSITE" id="PS50211">
    <property type="entry name" value="DENN"/>
    <property type="match status" value="1"/>
</dbReference>
<dbReference type="EMBL" id="ML220120">
    <property type="protein sequence ID" value="TGZ81210.1"/>
    <property type="molecule type" value="Genomic_DNA"/>
</dbReference>
<dbReference type="STRING" id="341454.A0A4S2MX25"/>
<feature type="domain" description="UDENN" evidence="2">
    <location>
        <begin position="70"/>
        <end position="593"/>
    </location>
</feature>
<dbReference type="InterPro" id="IPR024224">
    <property type="entry name" value="DENND6"/>
</dbReference>
<comment type="similarity">
    <text evidence="1">Belongs to the DENND6 family.</text>
</comment>
<proteinExistence type="inferred from homology"/>
<accession>A0A4S2MX25</accession>
<evidence type="ECO:0000259" key="2">
    <source>
        <dbReference type="PROSITE" id="PS50211"/>
    </source>
</evidence>
<evidence type="ECO:0000256" key="1">
    <source>
        <dbReference type="ARBA" id="ARBA00007159"/>
    </source>
</evidence>
<dbReference type="PANTHER" id="PTHR13677:SF0">
    <property type="entry name" value="LD41638P"/>
    <property type="match status" value="1"/>
</dbReference>
<keyword evidence="4" id="KW-1185">Reference proteome</keyword>
<sequence>MAAVHTDLVDRIMPFVADSALDAITTAAATNDTAHTTDEINSNGVPEQPLFPEELETYSFDLKGLREWLIAFFVCDFNVDVGVEVEYMFPSTELSSADIEQICISSFPEKSNSDNLSSSSFHFKFRHSSSNIPHTPSPHDPSHWYGYCLFRQKYDPTAKRSYRQKSLILVSQHEFPPLFQHVVKTIGMLAFDVSPAVVESACSNIAAWGKPQIGVRELPFLGEILEVHTPPHYAFPLQGLMPKSSENAELKVQCTEIHTSGPVGSWARLAALLSSLSELYVIFERALLSEPLVVLALDPTDASEFVSAVVDLIRPIPFAGDSRPFFPMQSDIPSELRDPLPLRHYLIGITNPFFLKRLLDQNPPSSDSSSGTYVVYLAGPDTRPKSLLSYHTYISSRSSTTIEPVKPVEWDFPEQMTPTMEAKTYIAKDHGFVQKLEEKLRDPDVSPQAFSVLLRRHFALLTAYFLAPLNRYLATLATPCTSPRPPSSSHSINHPSITPPSLITSSPAFIPPPSPSPLHEHTQKTKHSIDIANFSEEEFIQSLWKYGCSVPFKGKTNYARMKNTETFYRKFCRSPSFYTWLEMKMMLNPEGKVENGGG</sequence>
<dbReference type="PANTHER" id="PTHR13677">
    <property type="entry name" value="LD41638P"/>
    <property type="match status" value="1"/>
</dbReference>
<dbReference type="OrthoDB" id="10265409at2759"/>
<reference evidence="3 4" key="1">
    <citation type="submission" date="2019-04" db="EMBL/GenBank/DDBJ databases">
        <title>Comparative genomics and transcriptomics to analyze fruiting body development in filamentous ascomycetes.</title>
        <authorList>
            <consortium name="DOE Joint Genome Institute"/>
            <person name="Lutkenhaus R."/>
            <person name="Traeger S."/>
            <person name="Breuer J."/>
            <person name="Kuo A."/>
            <person name="Lipzen A."/>
            <person name="Pangilinan J."/>
            <person name="Dilworth D."/>
            <person name="Sandor L."/>
            <person name="Poggeler S."/>
            <person name="Barry K."/>
            <person name="Grigoriev I.V."/>
            <person name="Nowrousian M."/>
        </authorList>
    </citation>
    <scope>NUCLEOTIDE SEQUENCE [LARGE SCALE GENOMIC DNA]</scope>
    <source>
        <strain evidence="3 4">CBS 389.68</strain>
    </source>
</reference>
<evidence type="ECO:0000313" key="3">
    <source>
        <dbReference type="EMBL" id="TGZ81210.1"/>
    </source>
</evidence>
<evidence type="ECO:0000313" key="4">
    <source>
        <dbReference type="Proteomes" id="UP000298138"/>
    </source>
</evidence>
<gene>
    <name evidence="3" type="ORF">EX30DRAFT_340852</name>
</gene>
<dbReference type="InterPro" id="IPR037516">
    <property type="entry name" value="Tripartite_DENN"/>
</dbReference>